<evidence type="ECO:0000256" key="7">
    <source>
        <dbReference type="ARBA" id="ARBA00022723"/>
    </source>
</evidence>
<comment type="subcellular location">
    <subcellularLocation>
        <location evidence="1 15">Cytoplasm</location>
    </subcellularLocation>
</comment>
<comment type="similarity">
    <text evidence="2 15">Belongs to the phenylalanyl-tRNA synthetase beta subunit family. Type 1 subfamily.</text>
</comment>
<keyword evidence="10 15" id="KW-0460">Magnesium</keyword>
<dbReference type="PATRIC" id="fig|55398.3.peg.4163"/>
<protein>
    <recommendedName>
        <fullName evidence="15">Phenylalanine--tRNA ligase beta subunit</fullName>
        <ecNumber evidence="15">6.1.1.20</ecNumber>
    </recommendedName>
    <alternativeName>
        <fullName evidence="15">Phenylalanyl-tRNA synthetase beta subunit</fullName>
        <shortName evidence="15">PheRS</shortName>
    </alternativeName>
</protein>
<dbReference type="Pfam" id="PF03484">
    <property type="entry name" value="B5"/>
    <property type="match status" value="1"/>
</dbReference>
<dbReference type="Proteomes" id="UP000050554">
    <property type="component" value="Unassembled WGS sequence"/>
</dbReference>
<dbReference type="FunFam" id="2.40.50.140:FF:000045">
    <property type="entry name" value="Phenylalanine--tRNA ligase beta subunit"/>
    <property type="match status" value="1"/>
</dbReference>
<dbReference type="Pfam" id="PF03483">
    <property type="entry name" value="B3_4"/>
    <property type="match status" value="1"/>
</dbReference>
<evidence type="ECO:0000256" key="16">
    <source>
        <dbReference type="PROSITE-ProRule" id="PRU00209"/>
    </source>
</evidence>
<dbReference type="CDD" id="cd02796">
    <property type="entry name" value="tRNA_bind_bactPheRS"/>
    <property type="match status" value="1"/>
</dbReference>
<comment type="caution">
    <text evidence="20">The sequence shown here is derived from an EMBL/GenBank/DDBJ whole genome shotgun (WGS) entry which is preliminary data.</text>
</comment>
<dbReference type="FunFam" id="3.30.56.10:FF:000002">
    <property type="entry name" value="Phenylalanine--tRNA ligase beta subunit"/>
    <property type="match status" value="1"/>
</dbReference>
<dbReference type="SUPFAM" id="SSF55681">
    <property type="entry name" value="Class II aaRS and biotin synthetases"/>
    <property type="match status" value="1"/>
</dbReference>
<evidence type="ECO:0000313" key="21">
    <source>
        <dbReference type="Proteomes" id="UP000050554"/>
    </source>
</evidence>
<evidence type="ECO:0000256" key="11">
    <source>
        <dbReference type="ARBA" id="ARBA00022884"/>
    </source>
</evidence>
<dbReference type="HAMAP" id="MF_00283">
    <property type="entry name" value="Phe_tRNA_synth_beta1"/>
    <property type="match status" value="1"/>
</dbReference>
<evidence type="ECO:0000256" key="12">
    <source>
        <dbReference type="ARBA" id="ARBA00022917"/>
    </source>
</evidence>
<keyword evidence="8 15" id="KW-0547">Nucleotide-binding</keyword>
<dbReference type="Gene3D" id="2.40.50.140">
    <property type="entry name" value="Nucleic acid-binding proteins"/>
    <property type="match status" value="1"/>
</dbReference>
<dbReference type="Gene3D" id="3.30.930.10">
    <property type="entry name" value="Bira Bifunctional Protein, Domain 2"/>
    <property type="match status" value="1"/>
</dbReference>
<dbReference type="InterPro" id="IPR004532">
    <property type="entry name" value="Phe-tRNA-ligase_IIc_bsu_bact"/>
</dbReference>
<dbReference type="Pfam" id="PF01588">
    <property type="entry name" value="tRNA_bind"/>
    <property type="match status" value="1"/>
</dbReference>
<dbReference type="InterPro" id="IPR036690">
    <property type="entry name" value="Fdx_antiC-bd_sf"/>
</dbReference>
<keyword evidence="5 16" id="KW-0820">tRNA-binding</keyword>
<dbReference type="PANTHER" id="PTHR10947:SF0">
    <property type="entry name" value="PHENYLALANINE--TRNA LIGASE BETA SUBUNIT"/>
    <property type="match status" value="1"/>
</dbReference>
<evidence type="ECO:0000256" key="10">
    <source>
        <dbReference type="ARBA" id="ARBA00022842"/>
    </source>
</evidence>
<dbReference type="Pfam" id="PF03147">
    <property type="entry name" value="FDX-ACB"/>
    <property type="match status" value="1"/>
</dbReference>
<keyword evidence="7 15" id="KW-0479">Metal-binding</keyword>
<dbReference type="FunFam" id="3.50.40.10:FF:000001">
    <property type="entry name" value="Phenylalanine--tRNA ligase beta subunit"/>
    <property type="match status" value="1"/>
</dbReference>
<dbReference type="PROSITE" id="PS51483">
    <property type="entry name" value="B5"/>
    <property type="match status" value="1"/>
</dbReference>
<dbReference type="Gene3D" id="3.30.56.10">
    <property type="match status" value="2"/>
</dbReference>
<evidence type="ECO:0000256" key="13">
    <source>
        <dbReference type="ARBA" id="ARBA00023146"/>
    </source>
</evidence>
<dbReference type="NCBIfam" id="NF045760">
    <property type="entry name" value="YtpR"/>
    <property type="match status" value="1"/>
</dbReference>
<dbReference type="InterPro" id="IPR041616">
    <property type="entry name" value="PheRS_beta_core"/>
</dbReference>
<dbReference type="Gene3D" id="3.50.40.10">
    <property type="entry name" value="Phenylalanyl-trna Synthetase, Chain B, domain 3"/>
    <property type="match status" value="1"/>
</dbReference>
<accession>A0A0N8SNW9</accession>
<dbReference type="FunFam" id="3.30.70.380:FF:000001">
    <property type="entry name" value="Phenylalanine--tRNA ligase beta subunit"/>
    <property type="match status" value="1"/>
</dbReference>
<keyword evidence="9 15" id="KW-0067">ATP-binding</keyword>
<dbReference type="GO" id="GO:0000287">
    <property type="term" value="F:magnesium ion binding"/>
    <property type="evidence" value="ECO:0007669"/>
    <property type="project" value="UniProtKB-UniRule"/>
</dbReference>
<dbReference type="EMBL" id="LJRF01000156">
    <property type="protein sequence ID" value="KPY44760.1"/>
    <property type="molecule type" value="Genomic_DNA"/>
</dbReference>
<feature type="binding site" evidence="15">
    <location>
        <position position="460"/>
    </location>
    <ligand>
        <name>Mg(2+)</name>
        <dbReference type="ChEBI" id="CHEBI:18420"/>
        <note>shared with alpha subunit</note>
    </ligand>
</feature>
<dbReference type="GO" id="GO:0005524">
    <property type="term" value="F:ATP binding"/>
    <property type="evidence" value="ECO:0007669"/>
    <property type="project" value="UniProtKB-UniRule"/>
</dbReference>
<dbReference type="CDD" id="cd00769">
    <property type="entry name" value="PheRS_beta_core"/>
    <property type="match status" value="1"/>
</dbReference>
<evidence type="ECO:0000259" key="18">
    <source>
        <dbReference type="PROSITE" id="PS51447"/>
    </source>
</evidence>
<organism evidence="20 21">
    <name type="scientific">Pseudomonas syringae pv. ribicola</name>
    <dbReference type="NCBI Taxonomy" id="55398"/>
    <lineage>
        <taxon>Bacteria</taxon>
        <taxon>Pseudomonadati</taxon>
        <taxon>Pseudomonadota</taxon>
        <taxon>Gammaproteobacteria</taxon>
        <taxon>Pseudomonadales</taxon>
        <taxon>Pseudomonadaceae</taxon>
        <taxon>Pseudomonas</taxon>
    </lineage>
</organism>
<dbReference type="InterPro" id="IPR045060">
    <property type="entry name" value="Phe-tRNA-ligase_IIc_bsu"/>
</dbReference>
<dbReference type="SMART" id="SM00873">
    <property type="entry name" value="B3_4"/>
    <property type="match status" value="1"/>
</dbReference>
<dbReference type="InterPro" id="IPR005146">
    <property type="entry name" value="B3/B4_tRNA-bd"/>
</dbReference>
<feature type="domain" description="B5" evidence="19">
    <location>
        <begin position="406"/>
        <end position="482"/>
    </location>
</feature>
<dbReference type="GO" id="GO:0000049">
    <property type="term" value="F:tRNA binding"/>
    <property type="evidence" value="ECO:0007669"/>
    <property type="project" value="UniProtKB-UniRule"/>
</dbReference>
<dbReference type="GO" id="GO:0004826">
    <property type="term" value="F:phenylalanine-tRNA ligase activity"/>
    <property type="evidence" value="ECO:0007669"/>
    <property type="project" value="UniProtKB-UniRule"/>
</dbReference>
<dbReference type="InterPro" id="IPR002547">
    <property type="entry name" value="tRNA-bd_dom"/>
</dbReference>
<dbReference type="SUPFAM" id="SSF56037">
    <property type="entry name" value="PheT/TilS domain"/>
    <property type="match status" value="1"/>
</dbReference>
<dbReference type="SMART" id="SM00896">
    <property type="entry name" value="FDX-ACB"/>
    <property type="match status" value="1"/>
</dbReference>
<dbReference type="FunFam" id="3.30.930.10:FF:000022">
    <property type="entry name" value="Phenylalanine--tRNA ligase beta subunit"/>
    <property type="match status" value="1"/>
</dbReference>
<dbReference type="PROSITE" id="PS51447">
    <property type="entry name" value="FDX_ACB"/>
    <property type="match status" value="1"/>
</dbReference>
<dbReference type="InterPro" id="IPR005121">
    <property type="entry name" value="Fdx_antiC-bd"/>
</dbReference>
<dbReference type="GO" id="GO:0006432">
    <property type="term" value="P:phenylalanyl-tRNA aminoacylation"/>
    <property type="evidence" value="ECO:0007669"/>
    <property type="project" value="UniProtKB-UniRule"/>
</dbReference>
<keyword evidence="4 15" id="KW-0963">Cytoplasm</keyword>
<name>A0A0N8SNW9_PSESI</name>
<evidence type="ECO:0000256" key="8">
    <source>
        <dbReference type="ARBA" id="ARBA00022741"/>
    </source>
</evidence>
<dbReference type="SMART" id="SM00874">
    <property type="entry name" value="B5"/>
    <property type="match status" value="1"/>
</dbReference>
<dbReference type="SUPFAM" id="SSF46955">
    <property type="entry name" value="Putative DNA-binding domain"/>
    <property type="match status" value="1"/>
</dbReference>
<dbReference type="NCBIfam" id="TIGR00472">
    <property type="entry name" value="pheT_bact"/>
    <property type="match status" value="1"/>
</dbReference>
<evidence type="ECO:0000256" key="4">
    <source>
        <dbReference type="ARBA" id="ARBA00022490"/>
    </source>
</evidence>
<evidence type="ECO:0000259" key="17">
    <source>
        <dbReference type="PROSITE" id="PS50886"/>
    </source>
</evidence>
<dbReference type="PROSITE" id="PS50886">
    <property type="entry name" value="TRBD"/>
    <property type="match status" value="1"/>
</dbReference>
<feature type="binding site" evidence="15">
    <location>
        <position position="466"/>
    </location>
    <ligand>
        <name>Mg(2+)</name>
        <dbReference type="ChEBI" id="CHEBI:18420"/>
        <note>shared with alpha subunit</note>
    </ligand>
</feature>
<evidence type="ECO:0000256" key="2">
    <source>
        <dbReference type="ARBA" id="ARBA00008653"/>
    </source>
</evidence>
<evidence type="ECO:0000256" key="3">
    <source>
        <dbReference type="ARBA" id="ARBA00011209"/>
    </source>
</evidence>
<dbReference type="AlphaFoldDB" id="A0A0N8SNW9"/>
<gene>
    <name evidence="15" type="primary">pheT</name>
    <name evidence="20" type="ORF">ALO47_05059</name>
</gene>
<dbReference type="PANTHER" id="PTHR10947">
    <property type="entry name" value="PHENYLALANYL-TRNA SYNTHETASE BETA CHAIN AND LEUCINE-RICH REPEAT-CONTAINING PROTEIN 47"/>
    <property type="match status" value="1"/>
</dbReference>
<feature type="binding site" evidence="15">
    <location>
        <position position="469"/>
    </location>
    <ligand>
        <name>Mg(2+)</name>
        <dbReference type="ChEBI" id="CHEBI:18420"/>
        <note>shared with alpha subunit</note>
    </ligand>
</feature>
<evidence type="ECO:0000313" key="20">
    <source>
        <dbReference type="EMBL" id="KPY44760.1"/>
    </source>
</evidence>
<comment type="subunit">
    <text evidence="3 15">Tetramer of two alpha and two beta subunits.</text>
</comment>
<evidence type="ECO:0000256" key="6">
    <source>
        <dbReference type="ARBA" id="ARBA00022598"/>
    </source>
</evidence>
<comment type="cofactor">
    <cofactor evidence="15">
        <name>Mg(2+)</name>
        <dbReference type="ChEBI" id="CHEBI:18420"/>
    </cofactor>
    <text evidence="15">Binds 2 magnesium ions per tetramer.</text>
</comment>
<dbReference type="EC" id="6.1.1.20" evidence="15"/>
<evidence type="ECO:0000256" key="9">
    <source>
        <dbReference type="ARBA" id="ARBA00022840"/>
    </source>
</evidence>
<dbReference type="InterPro" id="IPR045864">
    <property type="entry name" value="aa-tRNA-synth_II/BPL/LPL"/>
</dbReference>
<keyword evidence="13 15" id="KW-0030">Aminoacyl-tRNA synthetase</keyword>
<dbReference type="InterPro" id="IPR012340">
    <property type="entry name" value="NA-bd_OB-fold"/>
</dbReference>
<evidence type="ECO:0000256" key="1">
    <source>
        <dbReference type="ARBA" id="ARBA00004496"/>
    </source>
</evidence>
<sequence length="798" mass="87186">MFQESRMKFSEQWLRGWVSPQVSRDELVARLSMAGLEVDSVTLAAGAFTGVVVGEVLSTEQHPDADKLRVCQVSNGTETFQVVCGAPNVRPGLKIPFAMIGAELPGDFKIKKAKLRGVESNGMLCSAAELQAGEGNDGLMELAADAPVGQDIRVYLGLDDASIEVDLTPNRGDCLSVAGLAREVGALYAAEVTRPQVATVAAVHDEVRPVEVLAPAACPRYLGRVIRNVDLSRPTPLWMVERLRRSDVRSIDAAVDITNYVMLELGQPLHAFDLAEINGGIRVRMAEEGEKLVLLDGQEVSLRAGTLVIADHQRALAIAGVMGGEHSGVTAGTRDIFLESAFFDTISVAGKARSYGLHTDASHRYERGVDWQLAREAMERATGLLLEITGGEAGPVTEVVSEQHLPSVAPVTLRASRVEQMLGLVIENAEIERLLKALGLGVSAEANGQWHVTVPSHRFDISLEVDLIEELARLYGYNRLPVRYPQARLAPQAKAEAQGDLPELRRLLVARGYQEAITYSFIDPKWFELFTPGVKPLLLANPISNDMAAMRASLWPGLVKALQHNLNRQQDRVRMFESGLRFVGQLEGLKQEPMLAGVVCGSRLPEGWAQGRDAVDFFDVKADVEAVLGFAGALSDFSFTPGEHPALHPGQTARILRDGREVGFLGAIHPELSKNLGLDRPVFVFELVLGEVAKGRLPKFHELSRFPEVRRDLALLADRDVSSSAVMDVIRENAGEWLTDLRLFDVYQGKGIDPHRKSLAVGLTWQHPSRTLNDDEVNATTLAILTSLEERLNATLRK</sequence>
<dbReference type="InterPro" id="IPR005147">
    <property type="entry name" value="tRNA_synthase_B5-dom"/>
</dbReference>
<feature type="domain" description="FDX-ACB" evidence="18">
    <location>
        <begin position="704"/>
        <end position="797"/>
    </location>
</feature>
<dbReference type="SUPFAM" id="SSF50249">
    <property type="entry name" value="Nucleic acid-binding proteins"/>
    <property type="match status" value="1"/>
</dbReference>
<keyword evidence="12 15" id="KW-0648">Protein biosynthesis</keyword>
<dbReference type="SUPFAM" id="SSF54991">
    <property type="entry name" value="Anticodon-binding domain of PheRS"/>
    <property type="match status" value="1"/>
</dbReference>
<evidence type="ECO:0000256" key="14">
    <source>
        <dbReference type="ARBA" id="ARBA00049255"/>
    </source>
</evidence>
<keyword evidence="6 15" id="KW-0436">Ligase</keyword>
<dbReference type="Pfam" id="PF17759">
    <property type="entry name" value="tRNA_synthFbeta"/>
    <property type="match status" value="1"/>
</dbReference>
<dbReference type="InterPro" id="IPR020825">
    <property type="entry name" value="Phe-tRNA_synthase-like_B3/B4"/>
</dbReference>
<evidence type="ECO:0000256" key="5">
    <source>
        <dbReference type="ARBA" id="ARBA00022555"/>
    </source>
</evidence>
<dbReference type="GO" id="GO:0009328">
    <property type="term" value="C:phenylalanine-tRNA ligase complex"/>
    <property type="evidence" value="ECO:0007669"/>
    <property type="project" value="TreeGrafter"/>
</dbReference>
<feature type="domain" description="TRNA-binding" evidence="17">
    <location>
        <begin position="45"/>
        <end position="153"/>
    </location>
</feature>
<evidence type="ECO:0000256" key="15">
    <source>
        <dbReference type="HAMAP-Rule" id="MF_00283"/>
    </source>
</evidence>
<feature type="binding site" evidence="15">
    <location>
        <position position="470"/>
    </location>
    <ligand>
        <name>Mg(2+)</name>
        <dbReference type="ChEBI" id="CHEBI:18420"/>
        <note>shared with alpha subunit</note>
    </ligand>
</feature>
<proteinExistence type="inferred from homology"/>
<keyword evidence="11 16" id="KW-0694">RNA-binding</keyword>
<comment type="catalytic activity">
    <reaction evidence="14 15">
        <text>tRNA(Phe) + L-phenylalanine + ATP = L-phenylalanyl-tRNA(Phe) + AMP + diphosphate + H(+)</text>
        <dbReference type="Rhea" id="RHEA:19413"/>
        <dbReference type="Rhea" id="RHEA-COMP:9668"/>
        <dbReference type="Rhea" id="RHEA-COMP:9699"/>
        <dbReference type="ChEBI" id="CHEBI:15378"/>
        <dbReference type="ChEBI" id="CHEBI:30616"/>
        <dbReference type="ChEBI" id="CHEBI:33019"/>
        <dbReference type="ChEBI" id="CHEBI:58095"/>
        <dbReference type="ChEBI" id="CHEBI:78442"/>
        <dbReference type="ChEBI" id="CHEBI:78531"/>
        <dbReference type="ChEBI" id="CHEBI:456215"/>
        <dbReference type="EC" id="6.1.1.20"/>
    </reaction>
</comment>
<dbReference type="InterPro" id="IPR033714">
    <property type="entry name" value="tRNA_bind_bactPheRS"/>
</dbReference>
<dbReference type="InterPro" id="IPR009061">
    <property type="entry name" value="DNA-bd_dom_put_sf"/>
</dbReference>
<dbReference type="Gene3D" id="3.30.70.380">
    <property type="entry name" value="Ferrodoxin-fold anticodon-binding domain"/>
    <property type="match status" value="1"/>
</dbReference>
<evidence type="ECO:0000259" key="19">
    <source>
        <dbReference type="PROSITE" id="PS51483"/>
    </source>
</evidence>
<reference evidence="20 21" key="1">
    <citation type="submission" date="2015-09" db="EMBL/GenBank/DDBJ databases">
        <title>Genome announcement of multiple Pseudomonas syringae strains.</title>
        <authorList>
            <person name="Thakur S."/>
            <person name="Wang P.W."/>
            <person name="Gong Y."/>
            <person name="Weir B.S."/>
            <person name="Guttman D.S."/>
        </authorList>
    </citation>
    <scope>NUCLEOTIDE SEQUENCE [LARGE SCALE GENOMIC DNA]</scope>
    <source>
        <strain evidence="20 21">ICMP3882</strain>
    </source>
</reference>